<reference evidence="1 2" key="1">
    <citation type="submission" date="2021-12" db="EMBL/GenBank/DDBJ databases">
        <title>Discovery of the Pendulisporaceae a myxobacterial family with distinct sporulation behavior and unique specialized metabolism.</title>
        <authorList>
            <person name="Garcia R."/>
            <person name="Popoff A."/>
            <person name="Bader C.D."/>
            <person name="Loehr J."/>
            <person name="Walesch S."/>
            <person name="Walt C."/>
            <person name="Boldt J."/>
            <person name="Bunk B."/>
            <person name="Haeckl F.J.F.P.J."/>
            <person name="Gunesch A.P."/>
            <person name="Birkelbach J."/>
            <person name="Nuebel U."/>
            <person name="Pietschmann T."/>
            <person name="Bach T."/>
            <person name="Mueller R."/>
        </authorList>
    </citation>
    <scope>NUCLEOTIDE SEQUENCE [LARGE SCALE GENOMIC DNA]</scope>
    <source>
        <strain evidence="1 2">MSr11954</strain>
    </source>
</reference>
<evidence type="ECO:0000313" key="1">
    <source>
        <dbReference type="EMBL" id="WXB12374.1"/>
    </source>
</evidence>
<accession>A0ABZ2LRZ0</accession>
<protein>
    <submittedName>
        <fullName evidence="1">Uncharacterized protein</fullName>
    </submittedName>
</protein>
<name>A0ABZ2LRZ0_9BACT</name>
<organism evidence="1 2">
    <name type="scientific">Pendulispora albinea</name>
    <dbReference type="NCBI Taxonomy" id="2741071"/>
    <lineage>
        <taxon>Bacteria</taxon>
        <taxon>Pseudomonadati</taxon>
        <taxon>Myxococcota</taxon>
        <taxon>Myxococcia</taxon>
        <taxon>Myxococcales</taxon>
        <taxon>Sorangiineae</taxon>
        <taxon>Pendulisporaceae</taxon>
        <taxon>Pendulispora</taxon>
    </lineage>
</organism>
<evidence type="ECO:0000313" key="2">
    <source>
        <dbReference type="Proteomes" id="UP001370348"/>
    </source>
</evidence>
<dbReference type="SUPFAM" id="SSF50969">
    <property type="entry name" value="YVTN repeat-like/Quinoprotein amine dehydrogenase"/>
    <property type="match status" value="1"/>
</dbReference>
<dbReference type="EMBL" id="CP089984">
    <property type="protein sequence ID" value="WXB12374.1"/>
    <property type="molecule type" value="Genomic_DNA"/>
</dbReference>
<sequence length="409" mass="45934">MRSFDSYPYRFYVALDGNGVNGLEGMAGVCLFLYDPADHAYAYKIRYYDGIAAGHAVSVNPGATVGFLGNAGQHLLLYDARTLEEIGRVSTLRYENPGSSLQGSTHLVWTSDREFITAIGTGFYRCSVDALEQGTRLADHRLKLPHAMKRTASGRYVAVGSMDNPADGAAGEARHVGILDVETMQMRVVPLPATCWHVVAHPTRDVFYAVSFRVMPQEHVDWHEWAMAYLKEYAFEIDAPSARVLRHWSAGREVPAHINSDICLSDRELIFCNGGSQTIMCIDLESFAKYRFIDEKPDLQAQMDRPREVATQVFDVLARGSMFTSTHRMLGALRVSRFALLDSVYACQLSKDQSLLFTANRGLNHITVYDYPSATVRLRVRMPEIREYFAWMPELADPRLGFHHGYLVG</sequence>
<keyword evidence="2" id="KW-1185">Reference proteome</keyword>
<dbReference type="InterPro" id="IPR011044">
    <property type="entry name" value="Quino_amine_DH_bsu"/>
</dbReference>
<proteinExistence type="predicted"/>
<dbReference type="Proteomes" id="UP001370348">
    <property type="component" value="Chromosome"/>
</dbReference>
<gene>
    <name evidence="1" type="ORF">LZC94_31560</name>
</gene>
<dbReference type="RefSeq" id="WP_394821996.1">
    <property type="nucleotide sequence ID" value="NZ_CP089984.1"/>
</dbReference>